<organism evidence="1 2">
    <name type="scientific">Symbiodinium natans</name>
    <dbReference type="NCBI Taxonomy" id="878477"/>
    <lineage>
        <taxon>Eukaryota</taxon>
        <taxon>Sar</taxon>
        <taxon>Alveolata</taxon>
        <taxon>Dinophyceae</taxon>
        <taxon>Suessiales</taxon>
        <taxon>Symbiodiniaceae</taxon>
        <taxon>Symbiodinium</taxon>
    </lineage>
</organism>
<proteinExistence type="predicted"/>
<dbReference type="AlphaFoldDB" id="A0A812NGL0"/>
<dbReference type="SUPFAM" id="SSF54001">
    <property type="entry name" value="Cysteine proteinases"/>
    <property type="match status" value="1"/>
</dbReference>
<sequence length="201" mass="23427">MGLATPTQSPPPLTLRSCGSLAVQVAIQMLRDDIIRKFHNRRNRSERAVLQYVCRRYGLHFQRVRFPQAREAVRQGRAVVAIFTLSSPGWDKFGEFFSTHRRGVLCRKHMRAGRGDDGDDSEGYADSSRDGHVVTYIKDDDRYMTLMNSWGPDFGDRGFFKIAGPWVLSELVPMEFFDIFWYEDDLSKQAQRSFRRLHRRM</sequence>
<keyword evidence="2" id="KW-1185">Reference proteome</keyword>
<evidence type="ECO:0000313" key="1">
    <source>
        <dbReference type="EMBL" id="CAE7296530.1"/>
    </source>
</evidence>
<dbReference type="OrthoDB" id="5986014at2759"/>
<comment type="caution">
    <text evidence="1">The sequence shown here is derived from an EMBL/GenBank/DDBJ whole genome shotgun (WGS) entry which is preliminary data.</text>
</comment>
<dbReference type="InterPro" id="IPR038765">
    <property type="entry name" value="Papain-like_cys_pep_sf"/>
</dbReference>
<evidence type="ECO:0008006" key="3">
    <source>
        <dbReference type="Google" id="ProtNLM"/>
    </source>
</evidence>
<evidence type="ECO:0000313" key="2">
    <source>
        <dbReference type="Proteomes" id="UP000604046"/>
    </source>
</evidence>
<accession>A0A812NGL0</accession>
<gene>
    <name evidence="1" type="ORF">SNAT2548_LOCUS15613</name>
</gene>
<dbReference type="Gene3D" id="3.90.70.10">
    <property type="entry name" value="Cysteine proteinases"/>
    <property type="match status" value="1"/>
</dbReference>
<dbReference type="Proteomes" id="UP000604046">
    <property type="component" value="Unassembled WGS sequence"/>
</dbReference>
<protein>
    <recommendedName>
        <fullName evidence="3">Peptidase C1A papain C-terminal domain-containing protein</fullName>
    </recommendedName>
</protein>
<name>A0A812NGL0_9DINO</name>
<reference evidence="1" key="1">
    <citation type="submission" date="2021-02" db="EMBL/GenBank/DDBJ databases">
        <authorList>
            <person name="Dougan E. K."/>
            <person name="Rhodes N."/>
            <person name="Thang M."/>
            <person name="Chan C."/>
        </authorList>
    </citation>
    <scope>NUCLEOTIDE SEQUENCE</scope>
</reference>
<dbReference type="EMBL" id="CAJNDS010002024">
    <property type="protein sequence ID" value="CAE7296530.1"/>
    <property type="molecule type" value="Genomic_DNA"/>
</dbReference>